<dbReference type="Proteomes" id="UP000423274">
    <property type="component" value="Chromosome"/>
</dbReference>
<evidence type="ECO:0000313" key="4">
    <source>
        <dbReference type="Proteomes" id="UP000423274"/>
    </source>
</evidence>
<sequence length="412" mass="47347">MSNQITINDVPVTALPAHKTNPDYHTDKQQVFIVGSKGIPAAYGGFETFVEMLTRFQTDDSIRYHVSRLGKDTQRYMHNGAKCFNVNVPDIGPAKAIYYDIAALKRCIDYCKARPQIKHPIFYVLACRIGPFIGHLAKEIHALGGKLYVNPDGHEWKRAKWSAPVRRYWKYSEQLMVKHADLLICDSKNIEAYIRTDYRQYTPKTTFIAYGADTKRSKLTDDDPQLLDWYAEKGLKSKEYYLVVGRFVPENNFETMIKEFMKSKSKKNFAIITTSNDEFLKKLEGKLHFKDDSRIKFVGTVYDTELLKKIREQAYGYFHGHEVGGTNPSLLEALGSTDLNLLLNVGFNREVAEDAALYWTKEDGSLATLIDKSDTLSKTEIITISVKAKERIQDFYSWSKIVRDYETQFVLD</sequence>
<accession>A0AAP9HJZ1</accession>
<dbReference type="SUPFAM" id="SSF53756">
    <property type="entry name" value="UDP-Glycosyltransferase/glycogen phosphorylase"/>
    <property type="match status" value="1"/>
</dbReference>
<name>A0AAP9HJZ1_LACPA</name>
<evidence type="ECO:0000256" key="1">
    <source>
        <dbReference type="ARBA" id="ARBA00022679"/>
    </source>
</evidence>
<dbReference type="AlphaFoldDB" id="A0AAP9HJZ1"/>
<dbReference type="EMBL" id="CP022954">
    <property type="protein sequence ID" value="QGV19194.1"/>
    <property type="molecule type" value="Genomic_DNA"/>
</dbReference>
<dbReference type="InterPro" id="IPR015393">
    <property type="entry name" value="DUF1972"/>
</dbReference>
<gene>
    <name evidence="3" type="ORF">LCAKO_2690</name>
</gene>
<feature type="domain" description="DUF1972" evidence="2">
    <location>
        <begin position="29"/>
        <end position="213"/>
    </location>
</feature>
<keyword evidence="1" id="KW-0808">Transferase</keyword>
<evidence type="ECO:0000259" key="2">
    <source>
        <dbReference type="Pfam" id="PF09314"/>
    </source>
</evidence>
<dbReference type="NCBIfam" id="NF046071">
    <property type="entry name" value="B1-4RhmsylTfaseCps2T"/>
    <property type="match status" value="1"/>
</dbReference>
<dbReference type="Gene3D" id="3.40.50.2000">
    <property type="entry name" value="Glycogen Phosphorylase B"/>
    <property type="match status" value="2"/>
</dbReference>
<dbReference type="Pfam" id="PF09314">
    <property type="entry name" value="DUF1972"/>
    <property type="match status" value="1"/>
</dbReference>
<evidence type="ECO:0000313" key="3">
    <source>
        <dbReference type="EMBL" id="QGV19194.1"/>
    </source>
</evidence>
<proteinExistence type="predicted"/>
<dbReference type="RefSeq" id="WP_112199537.1">
    <property type="nucleotide sequence ID" value="NZ_CP022954.1"/>
</dbReference>
<dbReference type="GO" id="GO:0016757">
    <property type="term" value="F:glycosyltransferase activity"/>
    <property type="evidence" value="ECO:0007669"/>
    <property type="project" value="TreeGrafter"/>
</dbReference>
<reference evidence="3 4" key="1">
    <citation type="submission" date="2017-08" db="EMBL/GenBank/DDBJ databases">
        <title>Genome sequence, comparative genomics and functional analysis of the highly adhesive Lactobacillus paracasei Kobulty strain.</title>
        <authorList>
            <person name="Koryszewska-Baginska A."/>
            <person name="Grynberg M."/>
            <person name="Aleksandrzak-Piekarczyk T."/>
        </authorList>
    </citation>
    <scope>NUCLEOTIDE SEQUENCE [LARGE SCALE GENOMIC DNA]</scope>
    <source>
        <strain evidence="3 4">IBB3423</strain>
    </source>
</reference>
<protein>
    <submittedName>
        <fullName evidence="3">Alpha-D-GlcNAc alpha-1,2-L-rhamnosyltransferase</fullName>
    </submittedName>
</protein>
<dbReference type="PANTHER" id="PTHR46401:SF2">
    <property type="entry name" value="GLYCOSYLTRANSFERASE WBBK-RELATED"/>
    <property type="match status" value="1"/>
</dbReference>
<dbReference type="GO" id="GO:0009103">
    <property type="term" value="P:lipopolysaccharide biosynthetic process"/>
    <property type="evidence" value="ECO:0007669"/>
    <property type="project" value="TreeGrafter"/>
</dbReference>
<organism evidence="3 4">
    <name type="scientific">Lacticaseibacillus paracasei subsp. paracasei</name>
    <dbReference type="NCBI Taxonomy" id="47714"/>
    <lineage>
        <taxon>Bacteria</taxon>
        <taxon>Bacillati</taxon>
        <taxon>Bacillota</taxon>
        <taxon>Bacilli</taxon>
        <taxon>Lactobacillales</taxon>
        <taxon>Lactobacillaceae</taxon>
        <taxon>Lacticaseibacillus</taxon>
    </lineage>
</organism>
<dbReference type="PANTHER" id="PTHR46401">
    <property type="entry name" value="GLYCOSYLTRANSFERASE WBBK-RELATED"/>
    <property type="match status" value="1"/>
</dbReference>